<evidence type="ECO:0000313" key="1">
    <source>
        <dbReference type="EMBL" id="GAH00877.1"/>
    </source>
</evidence>
<dbReference type="AlphaFoldDB" id="X1C0S3"/>
<gene>
    <name evidence="1" type="ORF">S01H4_45657</name>
</gene>
<reference evidence="1" key="1">
    <citation type="journal article" date="2014" name="Front. Microbiol.">
        <title>High frequency of phylogenetically diverse reductive dehalogenase-homologous genes in deep subseafloor sedimentary metagenomes.</title>
        <authorList>
            <person name="Kawai M."/>
            <person name="Futagami T."/>
            <person name="Toyoda A."/>
            <person name="Takaki Y."/>
            <person name="Nishi S."/>
            <person name="Hori S."/>
            <person name="Arai W."/>
            <person name="Tsubouchi T."/>
            <person name="Morono Y."/>
            <person name="Uchiyama I."/>
            <person name="Ito T."/>
            <person name="Fujiyama A."/>
            <person name="Inagaki F."/>
            <person name="Takami H."/>
        </authorList>
    </citation>
    <scope>NUCLEOTIDE SEQUENCE</scope>
    <source>
        <strain evidence="1">Expedition CK06-06</strain>
    </source>
</reference>
<feature type="non-terminal residue" evidence="1">
    <location>
        <position position="1"/>
    </location>
</feature>
<proteinExistence type="predicted"/>
<name>X1C0S3_9ZZZZ</name>
<organism evidence="1">
    <name type="scientific">marine sediment metagenome</name>
    <dbReference type="NCBI Taxonomy" id="412755"/>
    <lineage>
        <taxon>unclassified sequences</taxon>
        <taxon>metagenomes</taxon>
        <taxon>ecological metagenomes</taxon>
    </lineage>
</organism>
<protein>
    <submittedName>
        <fullName evidence="1">Uncharacterized protein</fullName>
    </submittedName>
</protein>
<comment type="caution">
    <text evidence="1">The sequence shown here is derived from an EMBL/GenBank/DDBJ whole genome shotgun (WGS) entry which is preliminary data.</text>
</comment>
<accession>X1C0S3</accession>
<dbReference type="EMBL" id="BART01025436">
    <property type="protein sequence ID" value="GAH00877.1"/>
    <property type="molecule type" value="Genomic_DNA"/>
</dbReference>
<sequence>VVLEPTEIKGASPQSGYYKCKELEPGSEKCYILFPRTDVDIDKRLVESIMKIDVLKNHRLSNITQLSRIIYEFNYKLELQDVRFSHAFEQMHKEARLEGKIKSELNEEYRSNLAKGLLYYDGENWVSKHTMSNSWKE</sequence>